<evidence type="ECO:0000256" key="6">
    <source>
        <dbReference type="ARBA" id="ARBA00022023"/>
    </source>
</evidence>
<keyword evidence="8" id="KW-0479">Metal-binding</keyword>
<dbReference type="GO" id="GO:0046872">
    <property type="term" value="F:metal ion binding"/>
    <property type="evidence" value="ECO:0007669"/>
    <property type="project" value="UniProtKB-KW"/>
</dbReference>
<dbReference type="EC" id="3.2.2.31" evidence="5"/>
<comment type="catalytic activity">
    <reaction evidence="1">
        <text>Hydrolyzes free adenine bases from 7,8-dihydro-8-oxoguanine:adenine mismatched double-stranded DNA, leaving an apurinic site.</text>
        <dbReference type="EC" id="3.2.2.31"/>
    </reaction>
</comment>
<keyword evidence="9" id="KW-0227">DNA damage</keyword>
<evidence type="ECO:0000256" key="11">
    <source>
        <dbReference type="ARBA" id="ARBA00023004"/>
    </source>
</evidence>
<evidence type="ECO:0000256" key="1">
    <source>
        <dbReference type="ARBA" id="ARBA00000843"/>
    </source>
</evidence>
<keyword evidence="7" id="KW-0004">4Fe-4S</keyword>
<comment type="similarity">
    <text evidence="4">Belongs to the Nth/MutY family.</text>
</comment>
<dbReference type="GO" id="GO:0000701">
    <property type="term" value="F:purine-specific mismatch base pair DNA N-glycosylase activity"/>
    <property type="evidence" value="ECO:0007669"/>
    <property type="project" value="UniProtKB-EC"/>
</dbReference>
<dbReference type="Gene3D" id="1.10.1670.10">
    <property type="entry name" value="Helix-hairpin-Helix base-excision DNA repair enzymes (C-terminal)"/>
    <property type="match status" value="1"/>
</dbReference>
<evidence type="ECO:0000256" key="2">
    <source>
        <dbReference type="ARBA" id="ARBA00001966"/>
    </source>
</evidence>
<comment type="cofactor">
    <cofactor evidence="2">
        <name>[4Fe-4S] cluster</name>
        <dbReference type="ChEBI" id="CHEBI:49883"/>
    </cofactor>
</comment>
<protein>
    <recommendedName>
        <fullName evidence="6">Adenine DNA glycosylase</fullName>
        <ecNumber evidence="5">3.2.2.31</ecNumber>
    </recommendedName>
</protein>
<evidence type="ECO:0000256" key="4">
    <source>
        <dbReference type="ARBA" id="ARBA00008343"/>
    </source>
</evidence>
<evidence type="ECO:0000256" key="12">
    <source>
        <dbReference type="ARBA" id="ARBA00023014"/>
    </source>
</evidence>
<dbReference type="Pfam" id="PF00633">
    <property type="entry name" value="HHH"/>
    <property type="match status" value="1"/>
</dbReference>
<name>A0A8J6N7Z6_9BACT</name>
<feature type="domain" description="Nudix hydrolase" evidence="15">
    <location>
        <begin position="218"/>
        <end position="352"/>
    </location>
</feature>
<dbReference type="Proteomes" id="UP000599024">
    <property type="component" value="Unassembled WGS sequence"/>
</dbReference>
<dbReference type="Pfam" id="PF10576">
    <property type="entry name" value="EndIII_4Fe-2S"/>
    <property type="match status" value="1"/>
</dbReference>
<dbReference type="Pfam" id="PF00730">
    <property type="entry name" value="HhH-GPD"/>
    <property type="match status" value="1"/>
</dbReference>
<dbReference type="PANTHER" id="PTHR42944:SF1">
    <property type="entry name" value="ADENINE DNA GLYCOSYLASE"/>
    <property type="match status" value="1"/>
</dbReference>
<dbReference type="InterPro" id="IPR003265">
    <property type="entry name" value="HhH-GPD_domain"/>
</dbReference>
<keyword evidence="12" id="KW-0411">Iron-sulfur</keyword>
<dbReference type="PROSITE" id="PS00764">
    <property type="entry name" value="ENDONUCLEASE_III_1"/>
    <property type="match status" value="1"/>
</dbReference>
<dbReference type="GO" id="GO:0006284">
    <property type="term" value="P:base-excision repair"/>
    <property type="evidence" value="ECO:0007669"/>
    <property type="project" value="InterPro"/>
</dbReference>
<proteinExistence type="inferred from homology"/>
<dbReference type="AlphaFoldDB" id="A0A8J6N7Z6"/>
<dbReference type="SUPFAM" id="SSF48150">
    <property type="entry name" value="DNA-glycosylase"/>
    <property type="match status" value="1"/>
</dbReference>
<dbReference type="PANTHER" id="PTHR42944">
    <property type="entry name" value="ADENINE DNA GLYCOSYLASE"/>
    <property type="match status" value="1"/>
</dbReference>
<dbReference type="NCBIfam" id="TIGR01084">
    <property type="entry name" value="mutY"/>
    <property type="match status" value="1"/>
</dbReference>
<dbReference type="InterPro" id="IPR004036">
    <property type="entry name" value="Endonuclease-III-like_CS2"/>
</dbReference>
<dbReference type="InterPro" id="IPR000445">
    <property type="entry name" value="HhH_motif"/>
</dbReference>
<evidence type="ECO:0000256" key="9">
    <source>
        <dbReference type="ARBA" id="ARBA00022763"/>
    </source>
</evidence>
<evidence type="ECO:0000256" key="14">
    <source>
        <dbReference type="ARBA" id="ARBA00023295"/>
    </source>
</evidence>
<dbReference type="PROSITE" id="PS01155">
    <property type="entry name" value="ENDONUCLEASE_III_2"/>
    <property type="match status" value="1"/>
</dbReference>
<dbReference type="GO" id="GO:0006298">
    <property type="term" value="P:mismatch repair"/>
    <property type="evidence" value="ECO:0007669"/>
    <property type="project" value="TreeGrafter"/>
</dbReference>
<dbReference type="FunFam" id="1.10.340.30:FF:000002">
    <property type="entry name" value="Adenine DNA glycosylase"/>
    <property type="match status" value="1"/>
</dbReference>
<evidence type="ECO:0000313" key="16">
    <source>
        <dbReference type="EMBL" id="MBC8208409.1"/>
    </source>
</evidence>
<dbReference type="EMBL" id="JACNLK010000037">
    <property type="protein sequence ID" value="MBC8208409.1"/>
    <property type="molecule type" value="Genomic_DNA"/>
</dbReference>
<dbReference type="InterPro" id="IPR000086">
    <property type="entry name" value="NUDIX_hydrolase_dom"/>
</dbReference>
<comment type="caution">
    <text evidence="16">The sequence shown here is derived from an EMBL/GenBank/DDBJ whole genome shotgun (WGS) entry which is preliminary data.</text>
</comment>
<evidence type="ECO:0000256" key="7">
    <source>
        <dbReference type="ARBA" id="ARBA00022485"/>
    </source>
</evidence>
<dbReference type="InterPro" id="IPR023170">
    <property type="entry name" value="HhH_base_excis_C"/>
</dbReference>
<keyword evidence="10" id="KW-0378">Hydrolase</keyword>
<dbReference type="Gene3D" id="3.90.79.10">
    <property type="entry name" value="Nucleoside Triphosphate Pyrophosphohydrolase"/>
    <property type="match status" value="1"/>
</dbReference>
<evidence type="ECO:0000256" key="5">
    <source>
        <dbReference type="ARBA" id="ARBA00012045"/>
    </source>
</evidence>
<keyword evidence="13" id="KW-0234">DNA repair</keyword>
<dbReference type="GO" id="GO:0035485">
    <property type="term" value="F:adenine/guanine mispair binding"/>
    <property type="evidence" value="ECO:0007669"/>
    <property type="project" value="TreeGrafter"/>
</dbReference>
<evidence type="ECO:0000313" key="17">
    <source>
        <dbReference type="Proteomes" id="UP000599024"/>
    </source>
</evidence>
<dbReference type="SUPFAM" id="SSF55811">
    <property type="entry name" value="Nudix"/>
    <property type="match status" value="1"/>
</dbReference>
<evidence type="ECO:0000256" key="3">
    <source>
        <dbReference type="ARBA" id="ARBA00002933"/>
    </source>
</evidence>
<reference evidence="16 17" key="1">
    <citation type="submission" date="2020-08" db="EMBL/GenBank/DDBJ databases">
        <title>Bridging the membrane lipid divide: bacteria of the FCB group superphylum have the potential to synthesize archaeal ether lipids.</title>
        <authorList>
            <person name="Villanueva L."/>
            <person name="Von Meijenfeldt F.A.B."/>
            <person name="Westbye A.B."/>
            <person name="Yadav S."/>
            <person name="Hopmans E.C."/>
            <person name="Dutilh B.E."/>
            <person name="Sinninghe Damste J.S."/>
        </authorList>
    </citation>
    <scope>NUCLEOTIDE SEQUENCE [LARGE SCALE GENOMIC DNA]</scope>
    <source>
        <strain evidence="16">NIOZ-UU81</strain>
    </source>
</reference>
<dbReference type="InterPro" id="IPR005760">
    <property type="entry name" value="A/G_AdeGlyc_MutY"/>
</dbReference>
<dbReference type="SMART" id="SM00525">
    <property type="entry name" value="FES"/>
    <property type="match status" value="1"/>
</dbReference>
<organism evidence="16 17">
    <name type="scientific">Candidatus Desulfatifera sulfidica</name>
    <dbReference type="NCBI Taxonomy" id="2841691"/>
    <lineage>
        <taxon>Bacteria</taxon>
        <taxon>Pseudomonadati</taxon>
        <taxon>Thermodesulfobacteriota</taxon>
        <taxon>Desulfobulbia</taxon>
        <taxon>Desulfobulbales</taxon>
        <taxon>Desulfobulbaceae</taxon>
        <taxon>Candidatus Desulfatifera</taxon>
    </lineage>
</organism>
<comment type="function">
    <text evidence="3">Adenine glycosylase active on G-A mispairs. MutY also corrects error-prone DNA synthesis past GO lesions which are due to the oxidatively damaged form of guanine: 7,8-dihydro-8-oxoguanine (8-oxo-dGTP).</text>
</comment>
<dbReference type="InterPro" id="IPR011257">
    <property type="entry name" value="DNA_glycosylase"/>
</dbReference>
<dbReference type="InterPro" id="IPR020084">
    <property type="entry name" value="NUDIX_hydrolase_CS"/>
</dbReference>
<dbReference type="GO" id="GO:0032357">
    <property type="term" value="F:oxidized purine DNA binding"/>
    <property type="evidence" value="ECO:0007669"/>
    <property type="project" value="TreeGrafter"/>
</dbReference>
<dbReference type="SMART" id="SM00478">
    <property type="entry name" value="ENDO3c"/>
    <property type="match status" value="1"/>
</dbReference>
<dbReference type="CDD" id="cd03425">
    <property type="entry name" value="NUDIX_MutT_NudA_like"/>
    <property type="match status" value="1"/>
</dbReference>
<dbReference type="InterPro" id="IPR003651">
    <property type="entry name" value="Endonuclease3_FeS-loop_motif"/>
</dbReference>
<accession>A0A8J6N7Z6</accession>
<dbReference type="InterPro" id="IPR004035">
    <property type="entry name" value="Endouclease-III_FeS-bd_BS"/>
</dbReference>
<dbReference type="PROSITE" id="PS00893">
    <property type="entry name" value="NUDIX_BOX"/>
    <property type="match status" value="1"/>
</dbReference>
<dbReference type="Pfam" id="PF14815">
    <property type="entry name" value="NUDIX_4"/>
    <property type="match status" value="1"/>
</dbReference>
<dbReference type="InterPro" id="IPR029119">
    <property type="entry name" value="MutY_C"/>
</dbReference>
<dbReference type="GO" id="GO:0051539">
    <property type="term" value="F:4 iron, 4 sulfur cluster binding"/>
    <property type="evidence" value="ECO:0007669"/>
    <property type="project" value="UniProtKB-KW"/>
</dbReference>
<dbReference type="PROSITE" id="PS51462">
    <property type="entry name" value="NUDIX"/>
    <property type="match status" value="1"/>
</dbReference>
<evidence type="ECO:0000256" key="10">
    <source>
        <dbReference type="ARBA" id="ARBA00022801"/>
    </source>
</evidence>
<sequence>MQETLVDWFIKNQRDLPWRQNYTPYQIWISEVMLQQTQMERGIIYFKRWLLAFPDIQSLAQADESRVLKLWEGLGYYSRARNLHRCARILVEEFQGRIPDDITILQRLPGIGPYTAGAIASIAYNRDAPVVDGNVGRVFARLFNIDRKLNDPACKKELWRLAADLLPPGRARVFNQGLMEFGALICTPKNPRCDNCSLMGFCVAHKLGLTAQLPVPNKGPSTISIEMATGVLCHQGRFFIQQRKNRDVWGGLWEFPGGEREKNEQPAETVVREFMEETGLVVKVDQKITTVTHHYTRYRVTLHGYTCTLADRQNISTPILNAAQDCGWVCLQALDEYAFPAGHRQLIEFIKKMQ</sequence>
<dbReference type="InterPro" id="IPR044298">
    <property type="entry name" value="MIG/MutY"/>
</dbReference>
<keyword evidence="11" id="KW-0408">Iron</keyword>
<evidence type="ECO:0000256" key="13">
    <source>
        <dbReference type="ARBA" id="ARBA00023204"/>
    </source>
</evidence>
<dbReference type="CDD" id="cd00056">
    <property type="entry name" value="ENDO3c"/>
    <property type="match status" value="1"/>
</dbReference>
<keyword evidence="14" id="KW-0326">Glycosidase</keyword>
<evidence type="ECO:0000259" key="15">
    <source>
        <dbReference type="PROSITE" id="PS51462"/>
    </source>
</evidence>
<dbReference type="InterPro" id="IPR015797">
    <property type="entry name" value="NUDIX_hydrolase-like_dom_sf"/>
</dbReference>
<dbReference type="Gene3D" id="1.10.340.30">
    <property type="entry name" value="Hypothetical protein, domain 2"/>
    <property type="match status" value="1"/>
</dbReference>
<evidence type="ECO:0000256" key="8">
    <source>
        <dbReference type="ARBA" id="ARBA00022723"/>
    </source>
</evidence>
<gene>
    <name evidence="16" type="primary">mutY</name>
    <name evidence="16" type="ORF">H8E79_04480</name>
</gene>
<dbReference type="GO" id="GO:0034039">
    <property type="term" value="F:8-oxo-7,8-dihydroguanine DNA N-glycosylase activity"/>
    <property type="evidence" value="ECO:0007669"/>
    <property type="project" value="TreeGrafter"/>
</dbReference>